<accession>E3J8G0</accession>
<sequence>MVGTTETDDKAVATGQHPERHDGSLAAQFAARPEATDGPRAPYRGNAGSWVAVSLIIVGFALGAVALPVHSLILWIATGLVLIAGGVLALSSRIMEQAH</sequence>
<dbReference type="EMBL" id="CP002299">
    <property type="protein sequence ID" value="ADP84494.1"/>
    <property type="molecule type" value="Genomic_DNA"/>
</dbReference>
<dbReference type="KEGG" id="fri:FraEuI1c_6517"/>
<feature type="compositionally biased region" description="Basic and acidic residues" evidence="1">
    <location>
        <begin position="7"/>
        <end position="23"/>
    </location>
</feature>
<keyword evidence="4" id="KW-1185">Reference proteome</keyword>
<gene>
    <name evidence="3" type="ordered locus">FraEuI1c_6517</name>
</gene>
<dbReference type="HOGENOM" id="CLU_2395433_0_0_11"/>
<dbReference type="Proteomes" id="UP000002484">
    <property type="component" value="Chromosome"/>
</dbReference>
<protein>
    <submittedName>
        <fullName evidence="3">Uncharacterized protein</fullName>
    </submittedName>
</protein>
<organism evidence="3 4">
    <name type="scientific">Pseudofrankia inefficax (strain DSM 45817 / CECT 9037 / DDB 130130 / EuI1c)</name>
    <name type="common">Frankia inefficax</name>
    <dbReference type="NCBI Taxonomy" id="298654"/>
    <lineage>
        <taxon>Bacteria</taxon>
        <taxon>Bacillati</taxon>
        <taxon>Actinomycetota</taxon>
        <taxon>Actinomycetes</taxon>
        <taxon>Frankiales</taxon>
        <taxon>Frankiaceae</taxon>
        <taxon>Pseudofrankia</taxon>
    </lineage>
</organism>
<dbReference type="AlphaFoldDB" id="E3J8G0"/>
<keyword evidence="2" id="KW-0812">Transmembrane</keyword>
<proteinExistence type="predicted"/>
<name>E3J8G0_PSEI1</name>
<feature type="transmembrane region" description="Helical" evidence="2">
    <location>
        <begin position="47"/>
        <end position="66"/>
    </location>
</feature>
<evidence type="ECO:0000313" key="4">
    <source>
        <dbReference type="Proteomes" id="UP000002484"/>
    </source>
</evidence>
<keyword evidence="2" id="KW-1133">Transmembrane helix</keyword>
<dbReference type="InParanoid" id="E3J8G0"/>
<keyword evidence="2" id="KW-0472">Membrane</keyword>
<reference evidence="3 4" key="1">
    <citation type="submission" date="2010-10" db="EMBL/GenBank/DDBJ databases">
        <title>Complete sequence of Frankia sp. EuI1c.</title>
        <authorList>
            <consortium name="US DOE Joint Genome Institute"/>
            <person name="Lucas S."/>
            <person name="Copeland A."/>
            <person name="Lapidus A."/>
            <person name="Cheng J.-F."/>
            <person name="Bruce D."/>
            <person name="Goodwin L."/>
            <person name="Pitluck S."/>
            <person name="Chertkov O."/>
            <person name="Detter J.C."/>
            <person name="Han C."/>
            <person name="Tapia R."/>
            <person name="Land M."/>
            <person name="Hauser L."/>
            <person name="Jeffries C."/>
            <person name="Kyrpides N."/>
            <person name="Ivanova N."/>
            <person name="Mikhailova N."/>
            <person name="Beauchemin N."/>
            <person name="Sen A."/>
            <person name="Sur S.A."/>
            <person name="Gtari M."/>
            <person name="Wall L."/>
            <person name="Tisa L."/>
            <person name="Woyke T."/>
        </authorList>
    </citation>
    <scope>NUCLEOTIDE SEQUENCE [LARGE SCALE GENOMIC DNA]</scope>
    <source>
        <strain evidence="4">DSM 45817 / CECT 9037 / EuI1c</strain>
    </source>
</reference>
<evidence type="ECO:0000313" key="3">
    <source>
        <dbReference type="EMBL" id="ADP84494.1"/>
    </source>
</evidence>
<evidence type="ECO:0000256" key="2">
    <source>
        <dbReference type="SAM" id="Phobius"/>
    </source>
</evidence>
<evidence type="ECO:0000256" key="1">
    <source>
        <dbReference type="SAM" id="MobiDB-lite"/>
    </source>
</evidence>
<feature type="transmembrane region" description="Helical" evidence="2">
    <location>
        <begin position="72"/>
        <end position="90"/>
    </location>
</feature>
<feature type="region of interest" description="Disordered" evidence="1">
    <location>
        <begin position="1"/>
        <end position="41"/>
    </location>
</feature>